<dbReference type="Proteomes" id="UP001321477">
    <property type="component" value="Chromosome"/>
</dbReference>
<feature type="transmembrane region" description="Helical" evidence="1">
    <location>
        <begin position="29"/>
        <end position="47"/>
    </location>
</feature>
<evidence type="ECO:0000313" key="2">
    <source>
        <dbReference type="EMBL" id="BDZ54051.1"/>
    </source>
</evidence>
<sequence>MLALVLAVTFGLSVGTLQAYAYLPRPQRLPSVAIAVVLGVGVGYAGWGPGGATIPAMAIVFAAVVAQALVGGLRLTGHPLATGLGYWARVWLGVTRASSLRRTPAAAER</sequence>
<proteinExistence type="predicted"/>
<keyword evidence="1" id="KW-1133">Transmembrane helix</keyword>
<keyword evidence="3" id="KW-1185">Reference proteome</keyword>
<gene>
    <name evidence="2" type="ORF">GCM10025870_11240</name>
</gene>
<keyword evidence="1" id="KW-0812">Transmembrane</keyword>
<keyword evidence="1" id="KW-0472">Membrane</keyword>
<evidence type="ECO:0008006" key="4">
    <source>
        <dbReference type="Google" id="ProtNLM"/>
    </source>
</evidence>
<evidence type="ECO:0000313" key="3">
    <source>
        <dbReference type="Proteomes" id="UP001321477"/>
    </source>
</evidence>
<dbReference type="RefSeq" id="WP_234660990.1">
    <property type="nucleotide sequence ID" value="NZ_AP027734.1"/>
</dbReference>
<protein>
    <recommendedName>
        <fullName evidence="4">DUF418 domain-containing protein</fullName>
    </recommendedName>
</protein>
<accession>A0ABM8GZX4</accession>
<dbReference type="EMBL" id="AP027734">
    <property type="protein sequence ID" value="BDZ54051.1"/>
    <property type="molecule type" value="Genomic_DNA"/>
</dbReference>
<feature type="transmembrane region" description="Helical" evidence="1">
    <location>
        <begin position="54"/>
        <end position="75"/>
    </location>
</feature>
<evidence type="ECO:0000256" key="1">
    <source>
        <dbReference type="SAM" id="Phobius"/>
    </source>
</evidence>
<reference evidence="3" key="1">
    <citation type="journal article" date="2019" name="Int. J. Syst. Evol. Microbiol.">
        <title>The Global Catalogue of Microorganisms (GCM) 10K type strain sequencing project: providing services to taxonomists for standard genome sequencing and annotation.</title>
        <authorList>
            <consortium name="The Broad Institute Genomics Platform"/>
            <consortium name="The Broad Institute Genome Sequencing Center for Infectious Disease"/>
            <person name="Wu L."/>
            <person name="Ma J."/>
        </authorList>
    </citation>
    <scope>NUCLEOTIDE SEQUENCE [LARGE SCALE GENOMIC DNA]</scope>
    <source>
        <strain evidence="3">NBRC 109019</strain>
    </source>
</reference>
<organism evidence="2 3">
    <name type="scientific">Agromyces marinus</name>
    <dbReference type="NCBI Taxonomy" id="1389020"/>
    <lineage>
        <taxon>Bacteria</taxon>
        <taxon>Bacillati</taxon>
        <taxon>Actinomycetota</taxon>
        <taxon>Actinomycetes</taxon>
        <taxon>Micrococcales</taxon>
        <taxon>Microbacteriaceae</taxon>
        <taxon>Agromyces</taxon>
    </lineage>
</organism>
<name>A0ABM8GZX4_9MICO</name>